<evidence type="ECO:0000313" key="3">
    <source>
        <dbReference type="Proteomes" id="UP000290288"/>
    </source>
</evidence>
<keyword evidence="1" id="KW-0732">Signal</keyword>
<proteinExistence type="predicted"/>
<sequence>MKFISAVTMATTAVLLQSVALVSALDMRFWPTPNCSGGFLQCGNLPAGVCCFSSSSPAASIQLTSTAGVAWVLLFIISCDFSGWGGQNCQAPLSVRSSSSGCVPGSFAMLSGNWRSSSRIAAAASESSSTDCVEPDSFGYVDETGKAHVAKITEANKNKIYGALEKGDVAALRTEAAAAA</sequence>
<reference evidence="2 3" key="1">
    <citation type="submission" date="2019-01" db="EMBL/GenBank/DDBJ databases">
        <title>Draft genome sequence of Psathyrella aberdarensis IHI B618.</title>
        <authorList>
            <person name="Buettner E."/>
            <person name="Kellner H."/>
        </authorList>
    </citation>
    <scope>NUCLEOTIDE SEQUENCE [LARGE SCALE GENOMIC DNA]</scope>
    <source>
        <strain evidence="2 3">IHI B618</strain>
    </source>
</reference>
<gene>
    <name evidence="2" type="ORF">EST38_g7386</name>
</gene>
<name>A0A4Q2DF86_9AGAR</name>
<dbReference type="EMBL" id="SDEE01000264">
    <property type="protein sequence ID" value="RXW18460.1"/>
    <property type="molecule type" value="Genomic_DNA"/>
</dbReference>
<keyword evidence="3" id="KW-1185">Reference proteome</keyword>
<evidence type="ECO:0000256" key="1">
    <source>
        <dbReference type="SAM" id="SignalP"/>
    </source>
</evidence>
<accession>A0A4Q2DF86</accession>
<protein>
    <submittedName>
        <fullName evidence="2">Uncharacterized protein</fullName>
    </submittedName>
</protein>
<dbReference type="Proteomes" id="UP000290288">
    <property type="component" value="Unassembled WGS sequence"/>
</dbReference>
<organism evidence="2 3">
    <name type="scientific">Candolleomyces aberdarensis</name>
    <dbReference type="NCBI Taxonomy" id="2316362"/>
    <lineage>
        <taxon>Eukaryota</taxon>
        <taxon>Fungi</taxon>
        <taxon>Dikarya</taxon>
        <taxon>Basidiomycota</taxon>
        <taxon>Agaricomycotina</taxon>
        <taxon>Agaricomycetes</taxon>
        <taxon>Agaricomycetidae</taxon>
        <taxon>Agaricales</taxon>
        <taxon>Agaricineae</taxon>
        <taxon>Psathyrellaceae</taxon>
        <taxon>Candolleomyces</taxon>
    </lineage>
</organism>
<comment type="caution">
    <text evidence="2">The sequence shown here is derived from an EMBL/GenBank/DDBJ whole genome shotgun (WGS) entry which is preliminary data.</text>
</comment>
<dbReference type="AlphaFoldDB" id="A0A4Q2DF86"/>
<feature type="signal peptide" evidence="1">
    <location>
        <begin position="1"/>
        <end position="24"/>
    </location>
</feature>
<evidence type="ECO:0000313" key="2">
    <source>
        <dbReference type="EMBL" id="RXW18460.1"/>
    </source>
</evidence>
<feature type="chain" id="PRO_5020945366" evidence="1">
    <location>
        <begin position="25"/>
        <end position="180"/>
    </location>
</feature>